<dbReference type="PROSITE" id="PS51257">
    <property type="entry name" value="PROKAR_LIPOPROTEIN"/>
    <property type="match status" value="1"/>
</dbReference>
<dbReference type="Proteomes" id="UP000034037">
    <property type="component" value="Chromosome"/>
</dbReference>
<dbReference type="AlphaFoldDB" id="A0A0F6Z557"/>
<dbReference type="RefSeq" id="WP_003860482.1">
    <property type="nucleotide sequence ID" value="NZ_CP011309.1"/>
</dbReference>
<proteinExistence type="predicted"/>
<accession>A0A0F6Z557</accession>
<keyword evidence="2" id="KW-1185">Reference proteome</keyword>
<dbReference type="EMBL" id="CP011309">
    <property type="protein sequence ID" value="AKF26510.1"/>
    <property type="molecule type" value="Genomic_DNA"/>
</dbReference>
<sequence length="125" mass="13593">MKKTLSIIAAGLLLAGCGSPDAPARFEKIGHAEKWLNENGYECDKWVENSDTNAVCKRNGEESITISLDEDPLDGVAYYFEGSTWGAAAVGENWFSVCSTSNMWVCNDISIGDGLSFVPNPMYTK</sequence>
<reference evidence="1 2" key="1">
    <citation type="submission" date="2015-04" db="EMBL/GenBank/DDBJ databases">
        <title>Complete Genome Sequence of Brevibacterium flavum ATCC 15168.</title>
        <authorList>
            <person name="Ahn J."/>
            <person name="Park G."/>
            <person name="Jeon W."/>
            <person name="Jang Y."/>
            <person name="Jang M."/>
            <person name="Lee H."/>
            <person name="Lee H."/>
        </authorList>
    </citation>
    <scope>NUCLEOTIDE SEQUENCE [LARGE SCALE GENOMIC DNA]</scope>
    <source>
        <strain evidence="1 2">ATCC 15168</strain>
    </source>
</reference>
<evidence type="ECO:0000313" key="2">
    <source>
        <dbReference type="Proteomes" id="UP000034037"/>
    </source>
</evidence>
<dbReference type="PATRIC" id="fig|92706.3.peg.532"/>
<dbReference type="HOGENOM" id="CLU_1988375_0_0_11"/>
<gene>
    <name evidence="1" type="ORF">YH66_02550</name>
</gene>
<name>A0A0F6Z557_9CORY</name>
<evidence type="ECO:0000313" key="1">
    <source>
        <dbReference type="EMBL" id="AKF26510.1"/>
    </source>
</evidence>
<organism evidence="1 2">
    <name type="scientific">[Brevibacterium] flavum</name>
    <dbReference type="NCBI Taxonomy" id="92706"/>
    <lineage>
        <taxon>Bacteria</taxon>
        <taxon>Bacillati</taxon>
        <taxon>Actinomycetota</taxon>
        <taxon>Actinomycetes</taxon>
        <taxon>Mycobacteriales</taxon>
        <taxon>Corynebacteriaceae</taxon>
        <taxon>Corynebacterium</taxon>
    </lineage>
</organism>
<evidence type="ECO:0008006" key="3">
    <source>
        <dbReference type="Google" id="ProtNLM"/>
    </source>
</evidence>
<protein>
    <recommendedName>
        <fullName evidence="3">Lipoprotein</fullName>
    </recommendedName>
</protein>